<dbReference type="InterPro" id="IPR050452">
    <property type="entry name" value="Metacaspase"/>
</dbReference>
<dbReference type="Gene3D" id="3.40.50.1460">
    <property type="match status" value="1"/>
</dbReference>
<dbReference type="InterPro" id="IPR011600">
    <property type="entry name" value="Pept_C14_caspase"/>
</dbReference>
<proteinExistence type="inferred from homology"/>
<reference evidence="3" key="1">
    <citation type="submission" date="2023-03" db="EMBL/GenBank/DDBJ databases">
        <title>Massive genome expansion in bonnet fungi (Mycena s.s.) driven by repeated elements and novel gene families across ecological guilds.</title>
        <authorList>
            <consortium name="Lawrence Berkeley National Laboratory"/>
            <person name="Harder C.B."/>
            <person name="Miyauchi S."/>
            <person name="Viragh M."/>
            <person name="Kuo A."/>
            <person name="Thoen E."/>
            <person name="Andreopoulos B."/>
            <person name="Lu D."/>
            <person name="Skrede I."/>
            <person name="Drula E."/>
            <person name="Henrissat B."/>
            <person name="Morin E."/>
            <person name="Kohler A."/>
            <person name="Barry K."/>
            <person name="LaButti K."/>
            <person name="Morin E."/>
            <person name="Salamov A."/>
            <person name="Lipzen A."/>
            <person name="Mereny Z."/>
            <person name="Hegedus B."/>
            <person name="Baldrian P."/>
            <person name="Stursova M."/>
            <person name="Weitz H."/>
            <person name="Taylor A."/>
            <person name="Grigoriev I.V."/>
            <person name="Nagy L.G."/>
            <person name="Martin F."/>
            <person name="Kauserud H."/>
        </authorList>
    </citation>
    <scope>NUCLEOTIDE SEQUENCE</scope>
    <source>
        <strain evidence="3">CBHHK188m</strain>
    </source>
</reference>
<dbReference type="Pfam" id="PF00656">
    <property type="entry name" value="Peptidase_C14"/>
    <property type="match status" value="1"/>
</dbReference>
<evidence type="ECO:0000256" key="1">
    <source>
        <dbReference type="ARBA" id="ARBA00009005"/>
    </source>
</evidence>
<dbReference type="AlphaFoldDB" id="A0AAD7NNS5"/>
<dbReference type="GO" id="GO:0005737">
    <property type="term" value="C:cytoplasm"/>
    <property type="evidence" value="ECO:0007669"/>
    <property type="project" value="TreeGrafter"/>
</dbReference>
<evidence type="ECO:0000259" key="2">
    <source>
        <dbReference type="Pfam" id="PF00656"/>
    </source>
</evidence>
<dbReference type="GO" id="GO:0006508">
    <property type="term" value="P:proteolysis"/>
    <property type="evidence" value="ECO:0007669"/>
    <property type="project" value="InterPro"/>
</dbReference>
<comment type="caution">
    <text evidence="3">The sequence shown here is derived from an EMBL/GenBank/DDBJ whole genome shotgun (WGS) entry which is preliminary data.</text>
</comment>
<dbReference type="EMBL" id="JARJLG010000029">
    <property type="protein sequence ID" value="KAJ7767947.1"/>
    <property type="molecule type" value="Genomic_DNA"/>
</dbReference>
<gene>
    <name evidence="3" type="ORF">DFH07DRAFT_1009365</name>
</gene>
<evidence type="ECO:0000313" key="3">
    <source>
        <dbReference type="EMBL" id="KAJ7767947.1"/>
    </source>
</evidence>
<organism evidence="3 4">
    <name type="scientific">Mycena maculata</name>
    <dbReference type="NCBI Taxonomy" id="230809"/>
    <lineage>
        <taxon>Eukaryota</taxon>
        <taxon>Fungi</taxon>
        <taxon>Dikarya</taxon>
        <taxon>Basidiomycota</taxon>
        <taxon>Agaricomycotina</taxon>
        <taxon>Agaricomycetes</taxon>
        <taxon>Agaricomycetidae</taxon>
        <taxon>Agaricales</taxon>
        <taxon>Marasmiineae</taxon>
        <taxon>Mycenaceae</taxon>
        <taxon>Mycena</taxon>
    </lineage>
</organism>
<protein>
    <submittedName>
        <fullName evidence="3">Caspase domain-containing protein</fullName>
    </submittedName>
</protein>
<name>A0AAD7NNS5_9AGAR</name>
<dbReference type="GO" id="GO:0004197">
    <property type="term" value="F:cysteine-type endopeptidase activity"/>
    <property type="evidence" value="ECO:0007669"/>
    <property type="project" value="InterPro"/>
</dbReference>
<sequence length="893" mass="99976">MLFSLANCPVFYFRFCLTLPSLIENRIQDGGHGITFNEISDDNCARIGFPLTIGADVPADAERYRSHLETGTKRPPVSARMVRRSIQMVWSDYKLTARDQIHTIAMAEPHLSTQTHGDRVFALIIGIDKYAKILPLLSGAVNDAKEFMEYLMAPRMEDFTRPPPAQQGLGVPAANIQLLTNKDATRDNILKIVKSHLIDNARIPDRSGGTMIFYFAGHGSRVASESMETSRDGKIETICPVDEGTEVDSGHVHAIPDYVLARLLYSLAERKGNNVMAILDSCHSGGMGREADTEMVSRNASRESRFIPASLDRDLFKGDTVRCHSLWAPFTASFVLLAACSEDKQAYESHGCGHFTRGLIAALNKANFEDTTPFELIEGLKLAQEQKPVCIGANRHRLLFNPIEYPSIGLRRVLKPSDGFRSFTASIGAVEGVCAGTEFMIYDRQNNLLYTTVPRTVENHQTVFIFDNGTLEISEGLRAVVKHFNNPFMILDVYIPHLGAQFVLEFLGNNLENSRRCYRQQDSSDKAHIRLRSHGPDIIVDRLVLTTRLLQETMQKPSSLTNDTSVFQSEEKEEARFSWAGLDLPLTFNAIAHFHYHLRHHNGDVLLPGFALEMFRVQGKFPNTTSIGGNMIDGPEVRLLLEEGAQYGFKIRNTLTVDLFPYLFSFDPDTYKITCWYSPENKNDRGPLRATSSLAVGMGSEYPFKFVSGPHGDTSSVFLKLFVSTEYLDLTSIEQKISPVKLEFKGVGRLKAEQEHLPRRSQWNAVTVHITIRKTAPWQLAIAPGYVPHTAGGRIIRIRYHTPGQAERSPLEIRIKDPDQSNPQYPARPARTVHVQTSIEHLSQGFGCFYGQRDFRLFRWAWPNGLPPLAEFKFGGTGLGGLGLGLGYTSRPH</sequence>
<comment type="similarity">
    <text evidence="1">Belongs to the peptidase C14B family.</text>
</comment>
<dbReference type="Proteomes" id="UP001215280">
    <property type="component" value="Unassembled WGS sequence"/>
</dbReference>
<dbReference type="PANTHER" id="PTHR48104:SF30">
    <property type="entry name" value="METACASPASE-1"/>
    <property type="match status" value="1"/>
</dbReference>
<accession>A0AAD7NNS5</accession>
<evidence type="ECO:0000313" key="4">
    <source>
        <dbReference type="Proteomes" id="UP001215280"/>
    </source>
</evidence>
<feature type="domain" description="Peptidase C14 caspase" evidence="2">
    <location>
        <begin position="120"/>
        <end position="368"/>
    </location>
</feature>
<keyword evidence="4" id="KW-1185">Reference proteome</keyword>
<dbReference type="PANTHER" id="PTHR48104">
    <property type="entry name" value="METACASPASE-4"/>
    <property type="match status" value="1"/>
</dbReference>